<dbReference type="AlphaFoldDB" id="A0A518GJX4"/>
<evidence type="ECO:0000313" key="1">
    <source>
        <dbReference type="EMBL" id="QDV28902.1"/>
    </source>
</evidence>
<dbReference type="EMBL" id="CP036299">
    <property type="protein sequence ID" value="QDV28902.1"/>
    <property type="molecule type" value="Genomic_DNA"/>
</dbReference>
<sequence length="90" mass="10135">MFIGVEFMLRRSQVGKAEDGDHMPGASETVRLWQVQAGSDHPQNDAVLMTRPCEETGGDPHFSQNSCWRTSSVTHIHQDENLIVHQIEGY</sequence>
<name>A0A518GJX4_9PLAN</name>
<dbReference type="Proteomes" id="UP000315349">
    <property type="component" value="Chromosome"/>
</dbReference>
<keyword evidence="2" id="KW-1185">Reference proteome</keyword>
<protein>
    <submittedName>
        <fullName evidence="1">Uncharacterized protein</fullName>
    </submittedName>
</protein>
<organism evidence="1 2">
    <name type="scientific">Planctopirus ephydatiae</name>
    <dbReference type="NCBI Taxonomy" id="2528019"/>
    <lineage>
        <taxon>Bacteria</taxon>
        <taxon>Pseudomonadati</taxon>
        <taxon>Planctomycetota</taxon>
        <taxon>Planctomycetia</taxon>
        <taxon>Planctomycetales</taxon>
        <taxon>Planctomycetaceae</taxon>
        <taxon>Planctopirus</taxon>
    </lineage>
</organism>
<accession>A0A518GJX4</accession>
<proteinExistence type="predicted"/>
<gene>
    <name evidence="1" type="ORF">Spb1_07680</name>
</gene>
<evidence type="ECO:0000313" key="2">
    <source>
        <dbReference type="Proteomes" id="UP000315349"/>
    </source>
</evidence>
<reference evidence="1 2" key="1">
    <citation type="submission" date="2019-02" db="EMBL/GenBank/DDBJ databases">
        <title>Deep-cultivation of Planctomycetes and their phenomic and genomic characterization uncovers novel biology.</title>
        <authorList>
            <person name="Wiegand S."/>
            <person name="Jogler M."/>
            <person name="Boedeker C."/>
            <person name="Pinto D."/>
            <person name="Vollmers J."/>
            <person name="Rivas-Marin E."/>
            <person name="Kohn T."/>
            <person name="Peeters S.H."/>
            <person name="Heuer A."/>
            <person name="Rast P."/>
            <person name="Oberbeckmann S."/>
            <person name="Bunk B."/>
            <person name="Jeske O."/>
            <person name="Meyerdierks A."/>
            <person name="Storesund J.E."/>
            <person name="Kallscheuer N."/>
            <person name="Luecker S."/>
            <person name="Lage O.M."/>
            <person name="Pohl T."/>
            <person name="Merkel B.J."/>
            <person name="Hornburger P."/>
            <person name="Mueller R.-W."/>
            <person name="Bruemmer F."/>
            <person name="Labrenz M."/>
            <person name="Spormann A.M."/>
            <person name="Op den Camp H."/>
            <person name="Overmann J."/>
            <person name="Amann R."/>
            <person name="Jetten M.S.M."/>
            <person name="Mascher T."/>
            <person name="Medema M.H."/>
            <person name="Devos D.P."/>
            <person name="Kaster A.-K."/>
            <person name="Ovreas L."/>
            <person name="Rohde M."/>
            <person name="Galperin M.Y."/>
            <person name="Jogler C."/>
        </authorList>
    </citation>
    <scope>NUCLEOTIDE SEQUENCE [LARGE SCALE GENOMIC DNA]</scope>
    <source>
        <strain evidence="1 2">Spb1</strain>
    </source>
</reference>
<dbReference type="KEGG" id="peh:Spb1_07680"/>